<evidence type="ECO:0000259" key="8">
    <source>
        <dbReference type="Pfam" id="PF00728"/>
    </source>
</evidence>
<dbReference type="SUPFAM" id="SSF49785">
    <property type="entry name" value="Galactose-binding domain-like"/>
    <property type="match status" value="1"/>
</dbReference>
<evidence type="ECO:0000256" key="1">
    <source>
        <dbReference type="ARBA" id="ARBA00001231"/>
    </source>
</evidence>
<dbReference type="Pfam" id="PF00728">
    <property type="entry name" value="Glyco_hydro_20"/>
    <property type="match status" value="1"/>
</dbReference>
<dbReference type="Proteomes" id="UP000183670">
    <property type="component" value="Unassembled WGS sequence"/>
</dbReference>
<dbReference type="Pfam" id="PF13290">
    <property type="entry name" value="CHB_HEX_C_1"/>
    <property type="match status" value="1"/>
</dbReference>
<dbReference type="GO" id="GO:0005975">
    <property type="term" value="P:carbohydrate metabolic process"/>
    <property type="evidence" value="ECO:0007669"/>
    <property type="project" value="InterPro"/>
</dbReference>
<dbReference type="InterPro" id="IPR015883">
    <property type="entry name" value="Glyco_hydro_20_cat"/>
</dbReference>
<evidence type="ECO:0000256" key="6">
    <source>
        <dbReference type="PIRSR" id="PIRSR625705-1"/>
    </source>
</evidence>
<feature type="domain" description="Beta-hexosaminidase bacterial type N-terminal" evidence="10">
    <location>
        <begin position="30"/>
        <end position="157"/>
    </location>
</feature>
<dbReference type="InterPro" id="IPR059177">
    <property type="entry name" value="GH29D-like_dom"/>
</dbReference>
<dbReference type="Pfam" id="PF02838">
    <property type="entry name" value="Glyco_hydro_20b"/>
    <property type="match status" value="1"/>
</dbReference>
<dbReference type="InterPro" id="IPR029018">
    <property type="entry name" value="Hex-like_dom2"/>
</dbReference>
<feature type="chain" id="PRO_5010263259" description="beta-N-acetylhexosaminidase" evidence="7">
    <location>
        <begin position="20"/>
        <end position="774"/>
    </location>
</feature>
<dbReference type="SUPFAM" id="SSF51445">
    <property type="entry name" value="(Trans)glycosidases"/>
    <property type="match status" value="1"/>
</dbReference>
<evidence type="ECO:0000256" key="4">
    <source>
        <dbReference type="ARBA" id="ARBA00022801"/>
    </source>
</evidence>
<evidence type="ECO:0000313" key="12">
    <source>
        <dbReference type="EMBL" id="SDB79214.1"/>
    </source>
</evidence>
<dbReference type="Gene3D" id="3.20.20.80">
    <property type="entry name" value="Glycosidases"/>
    <property type="match status" value="1"/>
</dbReference>
<proteinExistence type="inferred from homology"/>
<keyword evidence="4" id="KW-0378">Hydrolase</keyword>
<evidence type="ECO:0000313" key="13">
    <source>
        <dbReference type="Proteomes" id="UP000183670"/>
    </source>
</evidence>
<organism evidence="12 13">
    <name type="scientific">Bacteroides ovatus</name>
    <dbReference type="NCBI Taxonomy" id="28116"/>
    <lineage>
        <taxon>Bacteria</taxon>
        <taxon>Pseudomonadati</taxon>
        <taxon>Bacteroidota</taxon>
        <taxon>Bacteroidia</taxon>
        <taxon>Bacteroidales</taxon>
        <taxon>Bacteroidaceae</taxon>
        <taxon>Bacteroides</taxon>
    </lineage>
</organism>
<dbReference type="InterPro" id="IPR025705">
    <property type="entry name" value="Beta_hexosaminidase_sua/sub"/>
</dbReference>
<evidence type="ECO:0000256" key="7">
    <source>
        <dbReference type="SAM" id="SignalP"/>
    </source>
</evidence>
<dbReference type="PRINTS" id="PR00738">
    <property type="entry name" value="GLHYDRLASE20"/>
</dbReference>
<dbReference type="PROSITE" id="PS51257">
    <property type="entry name" value="PROKAR_LIPOPROTEIN"/>
    <property type="match status" value="1"/>
</dbReference>
<dbReference type="SUPFAM" id="SSF55545">
    <property type="entry name" value="beta-N-acetylhexosaminidase-like domain"/>
    <property type="match status" value="1"/>
</dbReference>
<feature type="active site" description="Proton donor" evidence="6">
    <location>
        <position position="344"/>
    </location>
</feature>
<dbReference type="GO" id="GO:0030203">
    <property type="term" value="P:glycosaminoglycan metabolic process"/>
    <property type="evidence" value="ECO:0007669"/>
    <property type="project" value="TreeGrafter"/>
</dbReference>
<sequence>MIKYIFILLTGFLASIVTGCDNTNLTHSISMVPRPAQMMPGSGNHLFSDQTAFAVENEGQAEVARSLIALFTRTAGFTPKLNVGGEGNVCLLTDPSLKSEAYSLEVSPQEIIIKASDNKGFFYALQTIRQLLPPSIERESLSDKNLEWSIPVVTIQDEPRFGYRALLLDASRFFIPKENVLRIIDCMSMLKLNTLHFHLTDDNGWRVEIKKYPRLTEVGAWRVDRQELPFPARRNPKKGESTPLGGFYTQEDIREMVAYAAERQVEIVPEIDMPAHSNAALAAYPKLACPVVKEYIGVLPGLGGRNSEIIYCAGNDSVFTFLQNVMDEIMELFPSHYIHIGGDEAQKTHWKLCPLCQARMKKEQLANEEDLQGYFMKRISDYVRSKGREVIGWDELTNSSFLPDNSIILGWQGFGQAALKAAEEGHRFIMTPARIMYLIRYQGPQWFEPVTYFGNNTLKDVYDYEPVQKDWKPEYASLLMGVQGSMWTEFCNKPEDVDYLLFPRLAAVAEVAWTQPDKKDWALFLKGMDRYNEHLAEKGIVYARSMYNIQHKVTPENGVLQVKLECIRPDVEIRYTVDGSEPTASSSLYTDSLTVTAAQTIKSATFAQGEQMGQTLVLPIAWNKATGKPILGNKPNEKLMTNGVRGSLKYTDFEWCCWEKNDHISFTIDLLQKEKLSTFTIGCITNYGMAVHKPKSIRIAVSDDNETYREIAGLHFTAEEIFREGAFIEDFSVDMKGTEARYVRVTAEGAGACPADHVRPGQEARVYFDEIRIE</sequence>
<dbReference type="Gene3D" id="3.30.379.10">
    <property type="entry name" value="Chitobiase/beta-hexosaminidase domain 2-like"/>
    <property type="match status" value="1"/>
</dbReference>
<evidence type="ECO:0000259" key="10">
    <source>
        <dbReference type="Pfam" id="PF02838"/>
    </source>
</evidence>
<keyword evidence="7" id="KW-0732">Signal</keyword>
<dbReference type="InterPro" id="IPR008979">
    <property type="entry name" value="Galactose-bd-like_sf"/>
</dbReference>
<evidence type="ECO:0000259" key="11">
    <source>
        <dbReference type="Pfam" id="PF13290"/>
    </source>
</evidence>
<evidence type="ECO:0000259" key="9">
    <source>
        <dbReference type="Pfam" id="PF00754"/>
    </source>
</evidence>
<feature type="signal peptide" evidence="7">
    <location>
        <begin position="1"/>
        <end position="19"/>
    </location>
</feature>
<dbReference type="GO" id="GO:0016020">
    <property type="term" value="C:membrane"/>
    <property type="evidence" value="ECO:0007669"/>
    <property type="project" value="TreeGrafter"/>
</dbReference>
<dbReference type="Pfam" id="PF00754">
    <property type="entry name" value="F5_F8_type_C"/>
    <property type="match status" value="1"/>
</dbReference>
<dbReference type="GO" id="GO:0004563">
    <property type="term" value="F:beta-N-acetylhexosaminidase activity"/>
    <property type="evidence" value="ECO:0007669"/>
    <property type="project" value="UniProtKB-EC"/>
</dbReference>
<dbReference type="InterPro" id="IPR017853">
    <property type="entry name" value="GH"/>
</dbReference>
<dbReference type="EMBL" id="FMYE01000065">
    <property type="protein sequence ID" value="SDB79214.1"/>
    <property type="molecule type" value="Genomic_DNA"/>
</dbReference>
<dbReference type="EC" id="3.2.1.52" evidence="3"/>
<feature type="domain" description="Glycoside hydrolase family 20 catalytic" evidence="8">
    <location>
        <begin position="161"/>
        <end position="515"/>
    </location>
</feature>
<evidence type="ECO:0000256" key="5">
    <source>
        <dbReference type="ARBA" id="ARBA00023295"/>
    </source>
</evidence>
<comment type="similarity">
    <text evidence="2">Belongs to the glycosyl hydrolase 20 family.</text>
</comment>
<dbReference type="CDD" id="cd06563">
    <property type="entry name" value="GH20_chitobiase-like"/>
    <property type="match status" value="1"/>
</dbReference>
<keyword evidence="5" id="KW-0326">Glycosidase</keyword>
<comment type="catalytic activity">
    <reaction evidence="1">
        <text>Hydrolysis of terminal non-reducing N-acetyl-D-hexosamine residues in N-acetyl-beta-D-hexosaminides.</text>
        <dbReference type="EC" id="3.2.1.52"/>
    </reaction>
</comment>
<dbReference type="PANTHER" id="PTHR22600">
    <property type="entry name" value="BETA-HEXOSAMINIDASE"/>
    <property type="match status" value="1"/>
</dbReference>
<reference evidence="12 13" key="1">
    <citation type="submission" date="2016-10" db="EMBL/GenBank/DDBJ databases">
        <authorList>
            <person name="de Groot N.N."/>
        </authorList>
    </citation>
    <scope>NUCLEOTIDE SEQUENCE [LARGE SCALE GENOMIC DNA]</scope>
    <source>
        <strain evidence="12 13">NLAE-zl-C500</strain>
    </source>
</reference>
<feature type="domain" description="F5/8 type C" evidence="9">
    <location>
        <begin position="650"/>
        <end position="749"/>
    </location>
</feature>
<protein>
    <recommendedName>
        <fullName evidence="3">beta-N-acetylhexosaminidase</fullName>
        <ecNumber evidence="3">3.2.1.52</ecNumber>
    </recommendedName>
</protein>
<dbReference type="InterPro" id="IPR015882">
    <property type="entry name" value="HEX_bac_N"/>
</dbReference>
<dbReference type="InterPro" id="IPR000421">
    <property type="entry name" value="FA58C"/>
</dbReference>
<name>A0A1G6GB63_BACOV</name>
<dbReference type="RefSeq" id="WP_074559924.1">
    <property type="nucleotide sequence ID" value="NZ_FMYE01000065.1"/>
</dbReference>
<evidence type="ECO:0000256" key="2">
    <source>
        <dbReference type="ARBA" id="ARBA00006285"/>
    </source>
</evidence>
<dbReference type="PANTHER" id="PTHR22600:SF57">
    <property type="entry name" value="BETA-N-ACETYLHEXOSAMINIDASE"/>
    <property type="match status" value="1"/>
</dbReference>
<gene>
    <name evidence="12" type="ORF">SAMN05192581_106518</name>
</gene>
<evidence type="ECO:0000256" key="3">
    <source>
        <dbReference type="ARBA" id="ARBA00012663"/>
    </source>
</evidence>
<accession>A0A1G6GB63</accession>
<dbReference type="AlphaFoldDB" id="A0A1G6GB63"/>
<feature type="domain" description="GH29D-like beta-sandwich" evidence="11">
    <location>
        <begin position="561"/>
        <end position="614"/>
    </location>
</feature>
<dbReference type="Gene3D" id="2.60.120.260">
    <property type="entry name" value="Galactose-binding domain-like"/>
    <property type="match status" value="1"/>
</dbReference>